<sequence length="274" mass="30845">MERQTAPKKLLKLLPKAVSAVNFNTTPFSPGKEKRSETRFHAGKGFSGPVIHMIPDEVRRKPKNESYDQDQDQEPTSPKVSCIGQIKHKKKMNKAAAAKRVSHPPPSSHNQPVVAEASTPREVKKKQASKLKRLFSLGVKQTRRPLDDACGDDDEDNKQQEPLPDRAPCLSQMKRFASGRGHSLSGFDWTAQIAPVDSDHHRGYYSDEERGDRSYEEEGAEEEKEEEEVIIPFSAPITLGSGVALQPKKEINIWKRRTMNPPRPLQLDPRVRAN</sequence>
<organism evidence="2 3">
    <name type="scientific">Turnera subulata</name>
    <dbReference type="NCBI Taxonomy" id="218843"/>
    <lineage>
        <taxon>Eukaryota</taxon>
        <taxon>Viridiplantae</taxon>
        <taxon>Streptophyta</taxon>
        <taxon>Embryophyta</taxon>
        <taxon>Tracheophyta</taxon>
        <taxon>Spermatophyta</taxon>
        <taxon>Magnoliopsida</taxon>
        <taxon>eudicotyledons</taxon>
        <taxon>Gunneridae</taxon>
        <taxon>Pentapetalae</taxon>
        <taxon>rosids</taxon>
        <taxon>fabids</taxon>
        <taxon>Malpighiales</taxon>
        <taxon>Passifloraceae</taxon>
        <taxon>Turnera</taxon>
    </lineage>
</organism>
<feature type="compositionally biased region" description="Basic residues" evidence="1">
    <location>
        <begin position="123"/>
        <end position="133"/>
    </location>
</feature>
<dbReference type="AlphaFoldDB" id="A0A9Q0FZ56"/>
<gene>
    <name evidence="2" type="ORF">Tsubulata_042280</name>
</gene>
<name>A0A9Q0FZ56_9ROSI</name>
<feature type="compositionally biased region" description="Basic and acidic residues" evidence="1">
    <location>
        <begin position="197"/>
        <end position="216"/>
    </location>
</feature>
<comment type="caution">
    <text evidence="2">The sequence shown here is derived from an EMBL/GenBank/DDBJ whole genome shotgun (WGS) entry which is preliminary data.</text>
</comment>
<keyword evidence="3" id="KW-1185">Reference proteome</keyword>
<feature type="region of interest" description="Disordered" evidence="1">
    <location>
        <begin position="196"/>
        <end position="231"/>
    </location>
</feature>
<feature type="region of interest" description="Disordered" evidence="1">
    <location>
        <begin position="22"/>
        <end position="168"/>
    </location>
</feature>
<dbReference type="InterPro" id="IPR038796">
    <property type="entry name" value="At1g76070-like"/>
</dbReference>
<dbReference type="Proteomes" id="UP001141552">
    <property type="component" value="Unassembled WGS sequence"/>
</dbReference>
<feature type="compositionally biased region" description="Basic and acidic residues" evidence="1">
    <location>
        <begin position="31"/>
        <end position="40"/>
    </location>
</feature>
<proteinExistence type="predicted"/>
<dbReference type="OrthoDB" id="1926132at2759"/>
<evidence type="ECO:0000256" key="1">
    <source>
        <dbReference type="SAM" id="MobiDB-lite"/>
    </source>
</evidence>
<dbReference type="PANTHER" id="PTHR34779:SF1">
    <property type="entry name" value="OS09G0542900 PROTEIN"/>
    <property type="match status" value="1"/>
</dbReference>
<feature type="compositionally biased region" description="Acidic residues" evidence="1">
    <location>
        <begin position="217"/>
        <end position="229"/>
    </location>
</feature>
<reference evidence="2" key="1">
    <citation type="submission" date="2022-02" db="EMBL/GenBank/DDBJ databases">
        <authorList>
            <person name="Henning P.M."/>
            <person name="McCubbin A.G."/>
            <person name="Shore J.S."/>
        </authorList>
    </citation>
    <scope>NUCLEOTIDE SEQUENCE</scope>
    <source>
        <strain evidence="2">F60SS</strain>
        <tissue evidence="2">Leaves</tissue>
    </source>
</reference>
<evidence type="ECO:0008006" key="4">
    <source>
        <dbReference type="Google" id="ProtNLM"/>
    </source>
</evidence>
<evidence type="ECO:0000313" key="3">
    <source>
        <dbReference type="Proteomes" id="UP001141552"/>
    </source>
</evidence>
<evidence type="ECO:0000313" key="2">
    <source>
        <dbReference type="EMBL" id="KAJ4839212.1"/>
    </source>
</evidence>
<dbReference type="PANTHER" id="PTHR34779">
    <property type="entry name" value="OS09G0542900 PROTEIN"/>
    <property type="match status" value="1"/>
</dbReference>
<feature type="compositionally biased region" description="Basic and acidic residues" evidence="1">
    <location>
        <begin position="54"/>
        <end position="66"/>
    </location>
</feature>
<dbReference type="EMBL" id="JAKUCV010003376">
    <property type="protein sequence ID" value="KAJ4839212.1"/>
    <property type="molecule type" value="Genomic_DNA"/>
</dbReference>
<protein>
    <recommendedName>
        <fullName evidence="4">Syringolide-induced protein 14-1-1</fullName>
    </recommendedName>
</protein>
<accession>A0A9Q0FZ56</accession>
<reference evidence="2" key="2">
    <citation type="journal article" date="2023" name="Plants (Basel)">
        <title>Annotation of the Turnera subulata (Passifloraceae) Draft Genome Reveals the S-Locus Evolved after the Divergence of Turneroideae from Passifloroideae in a Stepwise Manner.</title>
        <authorList>
            <person name="Henning P.M."/>
            <person name="Roalson E.H."/>
            <person name="Mir W."/>
            <person name="McCubbin A.G."/>
            <person name="Shore J.S."/>
        </authorList>
    </citation>
    <scope>NUCLEOTIDE SEQUENCE</scope>
    <source>
        <strain evidence="2">F60SS</strain>
    </source>
</reference>